<dbReference type="Proteomes" id="UP000477722">
    <property type="component" value="Unassembled WGS sequence"/>
</dbReference>
<feature type="region of interest" description="Disordered" evidence="3">
    <location>
        <begin position="1"/>
        <end position="26"/>
    </location>
</feature>
<dbReference type="InterPro" id="IPR027383">
    <property type="entry name" value="Znf_put"/>
</dbReference>
<feature type="domain" description="Putative zinc-finger" evidence="4">
    <location>
        <begin position="45"/>
        <end position="69"/>
    </location>
</feature>
<keyword evidence="1" id="KW-0805">Transcription regulation</keyword>
<sequence length="115" mass="12563">MAGTGERGRSAPAGRARGGGTWLGRTGAGYRERLRHLRLRGSVEAYVDGELTGVRRARVAEHLTACRACSGTAEALRLIKRSLRSAPDRAPEPLSAPRLRRYVHRLGRDVPPPTR</sequence>
<dbReference type="RefSeq" id="WP_165300998.1">
    <property type="nucleotide sequence ID" value="NZ_JAAKZZ010000293.1"/>
</dbReference>
<comment type="caution">
    <text evidence="5">The sequence shown here is derived from an EMBL/GenBank/DDBJ whole genome shotgun (WGS) entry which is preliminary data.</text>
</comment>
<dbReference type="InterPro" id="IPR041916">
    <property type="entry name" value="Anti_sigma_zinc_sf"/>
</dbReference>
<protein>
    <recommendedName>
        <fullName evidence="4">Putative zinc-finger domain-containing protein</fullName>
    </recommendedName>
</protein>
<dbReference type="AlphaFoldDB" id="A0A6G4X395"/>
<dbReference type="Gene3D" id="1.10.10.1320">
    <property type="entry name" value="Anti-sigma factor, zinc-finger domain"/>
    <property type="match status" value="1"/>
</dbReference>
<keyword evidence="2" id="KW-0804">Transcription</keyword>
<dbReference type="EMBL" id="JAAKZZ010000293">
    <property type="protein sequence ID" value="NGO71360.1"/>
    <property type="molecule type" value="Genomic_DNA"/>
</dbReference>
<reference evidence="5 6" key="1">
    <citation type="submission" date="2020-02" db="EMBL/GenBank/DDBJ databases">
        <title>Whole-genome analyses of novel actinobacteria.</title>
        <authorList>
            <person name="Sahin N."/>
            <person name="Tatar D."/>
        </authorList>
    </citation>
    <scope>NUCLEOTIDE SEQUENCE [LARGE SCALE GENOMIC DNA]</scope>
    <source>
        <strain evidence="5 6">SB3404</strain>
    </source>
</reference>
<keyword evidence="6" id="KW-1185">Reference proteome</keyword>
<organism evidence="5 6">
    <name type="scientific">Streptomyces boncukensis</name>
    <dbReference type="NCBI Taxonomy" id="2711219"/>
    <lineage>
        <taxon>Bacteria</taxon>
        <taxon>Bacillati</taxon>
        <taxon>Actinomycetota</taxon>
        <taxon>Actinomycetes</taxon>
        <taxon>Kitasatosporales</taxon>
        <taxon>Streptomycetaceae</taxon>
        <taxon>Streptomyces</taxon>
    </lineage>
</organism>
<proteinExistence type="predicted"/>
<evidence type="ECO:0000313" key="5">
    <source>
        <dbReference type="EMBL" id="NGO71360.1"/>
    </source>
</evidence>
<gene>
    <name evidence="5" type="ORF">G5C65_24005</name>
</gene>
<evidence type="ECO:0000313" key="6">
    <source>
        <dbReference type="Proteomes" id="UP000477722"/>
    </source>
</evidence>
<evidence type="ECO:0000259" key="4">
    <source>
        <dbReference type="Pfam" id="PF13490"/>
    </source>
</evidence>
<evidence type="ECO:0000256" key="3">
    <source>
        <dbReference type="SAM" id="MobiDB-lite"/>
    </source>
</evidence>
<evidence type="ECO:0000256" key="1">
    <source>
        <dbReference type="ARBA" id="ARBA00023015"/>
    </source>
</evidence>
<name>A0A6G4X395_9ACTN</name>
<dbReference type="Pfam" id="PF13490">
    <property type="entry name" value="zf-HC2"/>
    <property type="match status" value="1"/>
</dbReference>
<accession>A0A6G4X395</accession>
<evidence type="ECO:0000256" key="2">
    <source>
        <dbReference type="ARBA" id="ARBA00023163"/>
    </source>
</evidence>